<evidence type="ECO:0000256" key="3">
    <source>
        <dbReference type="ARBA" id="ARBA00023163"/>
    </source>
</evidence>
<keyword evidence="3" id="KW-0804">Transcription</keyword>
<dbReference type="Pfam" id="PF07729">
    <property type="entry name" value="FCD"/>
    <property type="match status" value="1"/>
</dbReference>
<feature type="domain" description="HTH gntR-type" evidence="4">
    <location>
        <begin position="30"/>
        <end position="97"/>
    </location>
</feature>
<dbReference type="InterPro" id="IPR000524">
    <property type="entry name" value="Tscrpt_reg_HTH_GntR"/>
</dbReference>
<dbReference type="AlphaFoldDB" id="A0A370L292"/>
<dbReference type="EMBL" id="QQTP01000011">
    <property type="protein sequence ID" value="RDJ22257.1"/>
    <property type="molecule type" value="Genomic_DNA"/>
</dbReference>
<reference evidence="6" key="1">
    <citation type="submission" date="2018-07" db="EMBL/GenBank/DDBJ databases">
        <authorList>
            <person name="Safronova V.I."/>
            <person name="Chirak E.R."/>
            <person name="Sazanova A.L."/>
        </authorList>
    </citation>
    <scope>NUCLEOTIDE SEQUENCE [LARGE SCALE GENOMIC DNA]</scope>
    <source>
        <strain evidence="6">RCAM04685</strain>
    </source>
</reference>
<accession>A0A370L292</accession>
<comment type="caution">
    <text evidence="5">The sequence shown here is derived from an EMBL/GenBank/DDBJ whole genome shotgun (WGS) entry which is preliminary data.</text>
</comment>
<evidence type="ECO:0000313" key="6">
    <source>
        <dbReference type="Proteomes" id="UP000255207"/>
    </source>
</evidence>
<dbReference type="InterPro" id="IPR011711">
    <property type="entry name" value="GntR_C"/>
</dbReference>
<dbReference type="PROSITE" id="PS50949">
    <property type="entry name" value="HTH_GNTR"/>
    <property type="match status" value="1"/>
</dbReference>
<dbReference type="Gene3D" id="1.20.120.530">
    <property type="entry name" value="GntR ligand-binding domain-like"/>
    <property type="match status" value="1"/>
</dbReference>
<dbReference type="SMART" id="SM00895">
    <property type="entry name" value="FCD"/>
    <property type="match status" value="1"/>
</dbReference>
<dbReference type="SUPFAM" id="SSF46785">
    <property type="entry name" value="Winged helix' DNA-binding domain"/>
    <property type="match status" value="1"/>
</dbReference>
<evidence type="ECO:0000313" key="5">
    <source>
        <dbReference type="EMBL" id="RDJ22257.1"/>
    </source>
</evidence>
<dbReference type="Gene3D" id="1.10.10.10">
    <property type="entry name" value="Winged helix-like DNA-binding domain superfamily/Winged helix DNA-binding domain"/>
    <property type="match status" value="1"/>
</dbReference>
<evidence type="ECO:0000259" key="4">
    <source>
        <dbReference type="PROSITE" id="PS50949"/>
    </source>
</evidence>
<dbReference type="Proteomes" id="UP000255207">
    <property type="component" value="Unassembled WGS sequence"/>
</dbReference>
<protein>
    <submittedName>
        <fullName evidence="5">GntR family transcriptional regulator</fullName>
    </submittedName>
</protein>
<dbReference type="SUPFAM" id="SSF48008">
    <property type="entry name" value="GntR ligand-binding domain-like"/>
    <property type="match status" value="1"/>
</dbReference>
<gene>
    <name evidence="5" type="ORF">DWE98_20395</name>
</gene>
<dbReference type="PANTHER" id="PTHR43537">
    <property type="entry name" value="TRANSCRIPTIONAL REGULATOR, GNTR FAMILY"/>
    <property type="match status" value="1"/>
</dbReference>
<dbReference type="SMART" id="SM00345">
    <property type="entry name" value="HTH_GNTR"/>
    <property type="match status" value="1"/>
</dbReference>
<evidence type="ECO:0000256" key="2">
    <source>
        <dbReference type="ARBA" id="ARBA00023125"/>
    </source>
</evidence>
<keyword evidence="2" id="KW-0238">DNA-binding</keyword>
<dbReference type="InterPro" id="IPR008920">
    <property type="entry name" value="TF_FadR/GntR_C"/>
</dbReference>
<sequence length="243" mass="26676">MPHSNSSLPRPRPGVIRPEEWTETDAAPKESLVEEAYRALKASILEGVLPPGYQAVEQRIAEQLNMSRTPVHEAIIRLQQEGLLRVLPRRGVQVLPLSAADMLETYQLLIALEGMAALLLADRTDDPRATEAVIDSMAAATDQMERCFVTGDLRGWAKADDQFHRLLVGECGNARLAKMASTMTDQAQRAREATLRYRPSLPDSVIEHRRILAALRAGAGAEARSAAETHRTRASAEIVAALK</sequence>
<dbReference type="InterPro" id="IPR036388">
    <property type="entry name" value="WH-like_DNA-bd_sf"/>
</dbReference>
<dbReference type="OrthoDB" id="9028214at2"/>
<keyword evidence="6" id="KW-1185">Reference proteome</keyword>
<dbReference type="InterPro" id="IPR036390">
    <property type="entry name" value="WH_DNA-bd_sf"/>
</dbReference>
<dbReference type="Pfam" id="PF00392">
    <property type="entry name" value="GntR"/>
    <property type="match status" value="1"/>
</dbReference>
<organism evidence="5 6">
    <name type="scientific">Bosea caraganae</name>
    <dbReference type="NCBI Taxonomy" id="2763117"/>
    <lineage>
        <taxon>Bacteria</taxon>
        <taxon>Pseudomonadati</taxon>
        <taxon>Pseudomonadota</taxon>
        <taxon>Alphaproteobacteria</taxon>
        <taxon>Hyphomicrobiales</taxon>
        <taxon>Boseaceae</taxon>
        <taxon>Bosea</taxon>
    </lineage>
</organism>
<dbReference type="RefSeq" id="WP_114831136.1">
    <property type="nucleotide sequence ID" value="NZ_QQTO01000034.1"/>
</dbReference>
<proteinExistence type="predicted"/>
<evidence type="ECO:0000256" key="1">
    <source>
        <dbReference type="ARBA" id="ARBA00023015"/>
    </source>
</evidence>
<keyword evidence="1" id="KW-0805">Transcription regulation</keyword>
<dbReference type="GO" id="GO:0003677">
    <property type="term" value="F:DNA binding"/>
    <property type="evidence" value="ECO:0007669"/>
    <property type="project" value="UniProtKB-KW"/>
</dbReference>
<dbReference type="PANTHER" id="PTHR43537:SF24">
    <property type="entry name" value="GLUCONATE OPERON TRANSCRIPTIONAL REPRESSOR"/>
    <property type="match status" value="1"/>
</dbReference>
<dbReference type="GO" id="GO:0003700">
    <property type="term" value="F:DNA-binding transcription factor activity"/>
    <property type="evidence" value="ECO:0007669"/>
    <property type="project" value="InterPro"/>
</dbReference>
<dbReference type="CDD" id="cd07377">
    <property type="entry name" value="WHTH_GntR"/>
    <property type="match status" value="1"/>
</dbReference>
<name>A0A370L292_9HYPH</name>